<evidence type="ECO:0000313" key="4">
    <source>
        <dbReference type="Proteomes" id="UP000064967"/>
    </source>
</evidence>
<dbReference type="PATRIC" id="fig|1391654.3.peg.5609"/>
<name>A0A0K1PZE6_9BACT</name>
<dbReference type="Proteomes" id="UP000064967">
    <property type="component" value="Chromosome"/>
</dbReference>
<dbReference type="PROSITE" id="PS51257">
    <property type="entry name" value="PROKAR_LIPOPROTEIN"/>
    <property type="match status" value="1"/>
</dbReference>
<evidence type="ECO:0000313" key="3">
    <source>
        <dbReference type="EMBL" id="AKU98867.1"/>
    </source>
</evidence>
<sequence length="429" mass="45366">MKTIRRTWMARGIALTTLTSLGGLIAAFASCATTENASESALRPDATILEEASTPPKEEVDSGDEENPLVDAGDCDAADPTCNTHVVTCDEVEWCGVDSKVNPLYILKAVWGSSKNDVWAVGSGGAVTHYDGSQWSLVPTGVKNTFLTVWGSGPNDVYTLSDSETVLHTTGYSTSGTTWTSMPTPAAGAYKCPAYAIYGTSASDVRIGARSHNLPNMGSYSGDMFLRKDLDDGGVGWQSVAGAAFYVRGFWASSPSDYWMIADNSTGATQYERAKIMHGVPNPNPPDASVDAGFVDPLVWTPIDSQANVVLDAIWGSSASDVWVVGGAGTVRHKTPSDGRWVPIAVPTTLNLHGVWGSGPNDIWFIGDAGTILHYDGTSFRSVSAQFPIGRKPNLYGIWGSSANDVWIVGDAITLHYTGPKVGAQGGGR</sequence>
<feature type="chain" id="PRO_5005466880" evidence="2">
    <location>
        <begin position="30"/>
        <end position="429"/>
    </location>
</feature>
<dbReference type="AlphaFoldDB" id="A0A0K1PZE6"/>
<dbReference type="OrthoDB" id="8093255at2"/>
<dbReference type="RefSeq" id="WP_146649953.1">
    <property type="nucleotide sequence ID" value="NZ_CP012333.1"/>
</dbReference>
<accession>A0A0K1PZE6</accession>
<dbReference type="EMBL" id="CP012333">
    <property type="protein sequence ID" value="AKU98867.1"/>
    <property type="molecule type" value="Genomic_DNA"/>
</dbReference>
<dbReference type="STRING" id="1391654.AKJ09_05531"/>
<feature type="signal peptide" evidence="2">
    <location>
        <begin position="1"/>
        <end position="29"/>
    </location>
</feature>
<evidence type="ECO:0000256" key="1">
    <source>
        <dbReference type="SAM" id="MobiDB-lite"/>
    </source>
</evidence>
<keyword evidence="4" id="KW-1185">Reference proteome</keyword>
<proteinExistence type="predicted"/>
<feature type="region of interest" description="Disordered" evidence="1">
    <location>
        <begin position="42"/>
        <end position="67"/>
    </location>
</feature>
<dbReference type="KEGG" id="llu:AKJ09_05531"/>
<evidence type="ECO:0000256" key="2">
    <source>
        <dbReference type="SAM" id="SignalP"/>
    </source>
</evidence>
<organism evidence="3 4">
    <name type="scientific">Labilithrix luteola</name>
    <dbReference type="NCBI Taxonomy" id="1391654"/>
    <lineage>
        <taxon>Bacteria</taxon>
        <taxon>Pseudomonadati</taxon>
        <taxon>Myxococcota</taxon>
        <taxon>Polyangia</taxon>
        <taxon>Polyangiales</taxon>
        <taxon>Labilitrichaceae</taxon>
        <taxon>Labilithrix</taxon>
    </lineage>
</organism>
<protein>
    <submittedName>
        <fullName evidence="3">Type IV fimbrial biogenesis protein PilY1</fullName>
    </submittedName>
</protein>
<gene>
    <name evidence="3" type="ORF">AKJ09_05531</name>
</gene>
<keyword evidence="2" id="KW-0732">Signal</keyword>
<reference evidence="3 4" key="1">
    <citation type="submission" date="2015-08" db="EMBL/GenBank/DDBJ databases">
        <authorList>
            <person name="Babu N.S."/>
            <person name="Beckwith C.J."/>
            <person name="Beseler K.G."/>
            <person name="Brison A."/>
            <person name="Carone J.V."/>
            <person name="Caskin T.P."/>
            <person name="Diamond M."/>
            <person name="Durham M.E."/>
            <person name="Foxe J.M."/>
            <person name="Go M."/>
            <person name="Henderson B.A."/>
            <person name="Jones I.B."/>
            <person name="McGettigan J.A."/>
            <person name="Micheletti S.J."/>
            <person name="Nasrallah M.E."/>
            <person name="Ortiz D."/>
            <person name="Piller C.R."/>
            <person name="Privatt S.R."/>
            <person name="Schneider S.L."/>
            <person name="Sharp S."/>
            <person name="Smith T.C."/>
            <person name="Stanton J.D."/>
            <person name="Ullery H.E."/>
            <person name="Wilson R.J."/>
            <person name="Serrano M.G."/>
            <person name="Buck G."/>
            <person name="Lee V."/>
            <person name="Wang Y."/>
            <person name="Carvalho R."/>
            <person name="Voegtly L."/>
            <person name="Shi R."/>
            <person name="Duckworth R."/>
            <person name="Johnson A."/>
            <person name="Loviza R."/>
            <person name="Walstead R."/>
            <person name="Shah Z."/>
            <person name="Kiflezghi M."/>
            <person name="Wade K."/>
            <person name="Ball S.L."/>
            <person name="Bradley K.W."/>
            <person name="Asai D.J."/>
            <person name="Bowman C.A."/>
            <person name="Russell D.A."/>
            <person name="Pope W.H."/>
            <person name="Jacobs-Sera D."/>
            <person name="Hendrix R.W."/>
            <person name="Hatfull G.F."/>
        </authorList>
    </citation>
    <scope>NUCLEOTIDE SEQUENCE [LARGE SCALE GENOMIC DNA]</scope>
    <source>
        <strain evidence="3 4">DSM 27648</strain>
    </source>
</reference>